<name>A0A1F6D502_HANXR</name>
<dbReference type="CDD" id="cd08547">
    <property type="entry name" value="Type_II_cohesin"/>
    <property type="match status" value="1"/>
</dbReference>
<feature type="domain" description="CHRD" evidence="2">
    <location>
        <begin position="319"/>
        <end position="438"/>
    </location>
</feature>
<evidence type="ECO:0000313" key="3">
    <source>
        <dbReference type="EMBL" id="OGG56411.1"/>
    </source>
</evidence>
<dbReference type="InterPro" id="IPR010895">
    <property type="entry name" value="CHRD"/>
</dbReference>
<feature type="domain" description="CHRD" evidence="2">
    <location>
        <begin position="46"/>
        <end position="162"/>
    </location>
</feature>
<dbReference type="InterPro" id="IPR032033">
    <property type="entry name" value="Cytochrome_P460"/>
</dbReference>
<dbReference type="Gene3D" id="3.50.70.20">
    <property type="entry name" value="Cytochrome P460"/>
    <property type="match status" value="1"/>
</dbReference>
<dbReference type="Gene3D" id="2.60.40.680">
    <property type="match status" value="1"/>
</dbReference>
<protein>
    <recommendedName>
        <fullName evidence="2">CHRD domain-containing protein</fullName>
    </recommendedName>
</protein>
<dbReference type="Gene3D" id="2.60.40.4070">
    <property type="match status" value="1"/>
</dbReference>
<dbReference type="PROSITE" id="PS50933">
    <property type="entry name" value="CHRD"/>
    <property type="match status" value="2"/>
</dbReference>
<dbReference type="Pfam" id="PF07452">
    <property type="entry name" value="CHRD"/>
    <property type="match status" value="2"/>
</dbReference>
<dbReference type="Pfam" id="PF18962">
    <property type="entry name" value="Por_Secre_tail"/>
    <property type="match status" value="1"/>
</dbReference>
<dbReference type="InterPro" id="IPR026444">
    <property type="entry name" value="Secre_tail"/>
</dbReference>
<evidence type="ECO:0000256" key="1">
    <source>
        <dbReference type="SAM" id="SignalP"/>
    </source>
</evidence>
<comment type="caution">
    <text evidence="3">The sequence shown here is derived from an EMBL/GenBank/DDBJ whole genome shotgun (WGS) entry which is preliminary data.</text>
</comment>
<dbReference type="PANTHER" id="PTHR46526">
    <property type="entry name" value="CHORDIN"/>
    <property type="match status" value="1"/>
</dbReference>
<proteinExistence type="predicted"/>
<dbReference type="CDD" id="cd20716">
    <property type="entry name" value="cyt_P460_fam"/>
    <property type="match status" value="1"/>
</dbReference>
<dbReference type="GO" id="GO:0005615">
    <property type="term" value="C:extracellular space"/>
    <property type="evidence" value="ECO:0007669"/>
    <property type="project" value="TreeGrafter"/>
</dbReference>
<accession>A0A1F6D502</accession>
<dbReference type="SMART" id="SM00754">
    <property type="entry name" value="CHRD"/>
    <property type="match status" value="2"/>
</dbReference>
<evidence type="ECO:0000313" key="4">
    <source>
        <dbReference type="Proteomes" id="UP000178606"/>
    </source>
</evidence>
<feature type="signal peptide" evidence="1">
    <location>
        <begin position="1"/>
        <end position="23"/>
    </location>
</feature>
<dbReference type="Proteomes" id="UP000178606">
    <property type="component" value="Unassembled WGS sequence"/>
</dbReference>
<dbReference type="InterPro" id="IPR038142">
    <property type="entry name" value="Cytochrome_P460_sp"/>
</dbReference>
<dbReference type="NCBIfam" id="TIGR04183">
    <property type="entry name" value="Por_Secre_tail"/>
    <property type="match status" value="1"/>
</dbReference>
<dbReference type="GO" id="GO:0036122">
    <property type="term" value="F:BMP binding"/>
    <property type="evidence" value="ECO:0007669"/>
    <property type="project" value="TreeGrafter"/>
</dbReference>
<dbReference type="EMBL" id="MFKF01000032">
    <property type="protein sequence ID" value="OGG56411.1"/>
    <property type="molecule type" value="Genomic_DNA"/>
</dbReference>
<reference evidence="3 4" key="1">
    <citation type="journal article" date="2016" name="Nat. Commun.">
        <title>Thousands of microbial genomes shed light on interconnected biogeochemical processes in an aquifer system.</title>
        <authorList>
            <person name="Anantharaman K."/>
            <person name="Brown C.T."/>
            <person name="Hug L.A."/>
            <person name="Sharon I."/>
            <person name="Castelle C.J."/>
            <person name="Probst A.J."/>
            <person name="Thomas B.C."/>
            <person name="Singh A."/>
            <person name="Wilkins M.J."/>
            <person name="Karaoz U."/>
            <person name="Brodie E.L."/>
            <person name="Williams K.H."/>
            <person name="Hubbard S.S."/>
            <person name="Banfield J.F."/>
        </authorList>
    </citation>
    <scope>NUCLEOTIDE SEQUENCE [LARGE SCALE GENOMIC DNA]</scope>
    <source>
        <strain evidence="4">RIFCSPLOWO2_12_FULL_64_10</strain>
    </source>
</reference>
<dbReference type="Pfam" id="PF16694">
    <property type="entry name" value="Cytochrome_P460"/>
    <property type="match status" value="1"/>
</dbReference>
<feature type="chain" id="PRO_5009523730" description="CHRD domain-containing protein" evidence="1">
    <location>
        <begin position="24"/>
        <end position="764"/>
    </location>
</feature>
<dbReference type="PANTHER" id="PTHR46526:SF1">
    <property type="entry name" value="CHORDIN"/>
    <property type="match status" value="1"/>
</dbReference>
<sequence length="764" mass="81486">MKRTFLFLTFATIFLAFHGTGMAQGIAPANNTALVNVEVSMAEAGASTIFTAALDGAQENPPVTTSARGTGVFVLDARGLSYRVTIDGLSGAITGSHFHNAAAGTNGGVVQPITFDGATSRGTWEIPAAMRTELMAGRIYVNVHTAANSGGEIRGQLTPVSGTAFRADVDWSQEFPGPASVTPAATATWPTVDRVGFPQDYKSWKVLHEFDRVDNRQRRAVYANDKAASATPGQPYPYGSVLVLETQATVHDPLGNVMRDAGGRFVPSTAAPTVFAMRKEQGFGVDYRDIRNGEWEYAQYRADGSRVAPTTTARTTSCATCHLAAGPAKDFVFRDGQDFGRKARGTAVFWMDGSNLRYRATVSGLSGPITGSHFHNAANNANGPVTQPVTMEGNTTSGAWAIPAAMATELKSGRLYVNFHTAANPGGEVRGQVVPVSVLGGLEVNFTRTISGRTWNFAWKGVTDDQGKVSVGINTQDRSASGYYRARIINTKTRTTVSDWGSVPVRGGRMIDLRLQIGGPAAIIGPFFGTPLQSATKPVAGSPAVTVLSGVEPLSPTLSLGSAEKREDGSLDLPVQVSDAKDLFGGDLTLTYDPALLAFRSARIGDTGLTATEPAPGSVSLTFEGLAPADQTGLILSFDRRSGDILGNLKLNGFLYDRNIIPIAEVAAEALLNGDVPRNYALFQNYPNPFNPATQIRYALPEAGRVRLTVYNALGQQVARLVDLRQEAGAYSVTWDARDFASGVYYYRLEAGSFREVRKLVLLK</sequence>
<dbReference type="InterPro" id="IPR052278">
    <property type="entry name" value="Chordin-like_regulators"/>
</dbReference>
<evidence type="ECO:0000259" key="2">
    <source>
        <dbReference type="PROSITE" id="PS50933"/>
    </source>
</evidence>
<dbReference type="AlphaFoldDB" id="A0A1F6D502"/>
<organism evidence="3 4">
    <name type="scientific">Handelsmanbacteria sp. (strain RIFCSPLOWO2_12_FULL_64_10)</name>
    <dbReference type="NCBI Taxonomy" id="1817868"/>
    <lineage>
        <taxon>Bacteria</taxon>
        <taxon>Candidatus Handelsmaniibacteriota</taxon>
    </lineage>
</organism>
<keyword evidence="1" id="KW-0732">Signal</keyword>
<gene>
    <name evidence="3" type="ORF">A3F84_28290</name>
</gene>